<reference evidence="4" key="1">
    <citation type="submission" date="2012-01" db="EMBL/GenBank/DDBJ databases">
        <title>The Genome Sequence of Oreochromis niloticus (Nile Tilapia).</title>
        <authorList>
            <consortium name="Broad Institute Genome Assembly Team"/>
            <consortium name="Broad Institute Sequencing Platform"/>
            <person name="Di Palma F."/>
            <person name="Johnson J."/>
            <person name="Lander E.S."/>
            <person name="Lindblad-Toh K."/>
        </authorList>
    </citation>
    <scope>NUCLEOTIDE SEQUENCE [LARGE SCALE GENOMIC DNA]</scope>
</reference>
<organism evidence="3 4">
    <name type="scientific">Oreochromis niloticus</name>
    <name type="common">Nile tilapia</name>
    <name type="synonym">Tilapia nilotica</name>
    <dbReference type="NCBI Taxonomy" id="8128"/>
    <lineage>
        <taxon>Eukaryota</taxon>
        <taxon>Metazoa</taxon>
        <taxon>Chordata</taxon>
        <taxon>Craniata</taxon>
        <taxon>Vertebrata</taxon>
        <taxon>Euteleostomi</taxon>
        <taxon>Actinopterygii</taxon>
        <taxon>Neopterygii</taxon>
        <taxon>Teleostei</taxon>
        <taxon>Neoteleostei</taxon>
        <taxon>Acanthomorphata</taxon>
        <taxon>Ovalentaria</taxon>
        <taxon>Cichlomorphae</taxon>
        <taxon>Cichliformes</taxon>
        <taxon>Cichlidae</taxon>
        <taxon>African cichlids</taxon>
        <taxon>Pseudocrenilabrinae</taxon>
        <taxon>Oreochromini</taxon>
        <taxon>Oreochromis</taxon>
    </lineage>
</organism>
<protein>
    <submittedName>
        <fullName evidence="3">Protein phosphatase 6 regulatory subunit 2</fullName>
    </submittedName>
</protein>
<name>A0A669BRJ0_ORENI</name>
<feature type="region of interest" description="Disordered" evidence="2">
    <location>
        <begin position="412"/>
        <end position="438"/>
    </location>
</feature>
<keyword evidence="4" id="KW-1185">Reference proteome</keyword>
<evidence type="ECO:0000256" key="2">
    <source>
        <dbReference type="SAM" id="MobiDB-lite"/>
    </source>
</evidence>
<dbReference type="GO" id="GO:0005829">
    <property type="term" value="C:cytosol"/>
    <property type="evidence" value="ECO:0007669"/>
    <property type="project" value="TreeGrafter"/>
</dbReference>
<proteinExistence type="inferred from homology"/>
<dbReference type="AlphaFoldDB" id="A0A669BRJ0"/>
<reference evidence="3" key="2">
    <citation type="submission" date="2025-08" db="UniProtKB">
        <authorList>
            <consortium name="Ensembl"/>
        </authorList>
    </citation>
    <scope>IDENTIFICATION</scope>
</reference>
<evidence type="ECO:0000256" key="1">
    <source>
        <dbReference type="ARBA" id="ARBA00006180"/>
    </source>
</evidence>
<comment type="similarity">
    <text evidence="1">Belongs to the SAPS family.</text>
</comment>
<dbReference type="GO" id="GO:0019903">
    <property type="term" value="F:protein phosphatase binding"/>
    <property type="evidence" value="ECO:0007669"/>
    <property type="project" value="InterPro"/>
</dbReference>
<dbReference type="Proteomes" id="UP000005207">
    <property type="component" value="Linkage group LG7"/>
</dbReference>
<reference evidence="3" key="3">
    <citation type="submission" date="2025-09" db="UniProtKB">
        <authorList>
            <consortium name="Ensembl"/>
        </authorList>
    </citation>
    <scope>IDENTIFICATION</scope>
</reference>
<evidence type="ECO:0000313" key="4">
    <source>
        <dbReference type="Proteomes" id="UP000005207"/>
    </source>
</evidence>
<dbReference type="PANTHER" id="PTHR12634">
    <property type="entry name" value="SIT4 YEAST -ASSOCIATING PROTEIN-RELATED"/>
    <property type="match status" value="1"/>
</dbReference>
<dbReference type="GO" id="GO:0019888">
    <property type="term" value="F:protein phosphatase regulator activity"/>
    <property type="evidence" value="ECO:0007669"/>
    <property type="project" value="TreeGrafter"/>
</dbReference>
<sequence>MFWKFDLHTSSHLEALLDKEDVTLAELMDEEDVLQECKAQNRRLLVFLCQDQSMQELVRLITTEPPTGVEETKRFKYPNIACELLTSDVGVINDKLGNEEPLLESLYAFLEQPSPLNPLLASFFSKTIGNLITRKTEQVISFLQKKDGFLSLVLKHIDTSAMMDVLLRLISCVEPPPLRLETLTWLNEQKLAQRLIELIHPERDEERQSNASQTLCDIIRLSRDQASQLQEISQPDPLLTVLESQECVEQLLQNMFSGERTESCIVNGIQVLLTLLEIRRVDGVMDAQGFERSYTVNSSILLAIQPHLIHFHQLLLEPPKREPMLTTLGVLEEPLGNTRLHVARLVASLLYTSSASHAVVAQELCRLNTLNLLLDLFFKYTWNNFLHLQVELCVAAIVRPCAHEMRLQPGLVTQEKVKPHPDASPEQELNETPTSELSDISENSAHNLMVTHLFQHCHLVQRILEAWEENDKIQSDRGMRRGYMGHLTRIANTVVHNLEKGPVHTQISSLIAGLPEDYRGRWETFVDQTLSETNRKNTIDLAFSDYQIQQMTANFVDQFGFNDEEFTDHDDSIGATFDRIAEININIDAGHDSANTAVFEACSKERIQPFDDDEEDIWEEKEINYATQAKCSQYLSYYHYFAPAAGAGFSAWDTPVSQPAATEAEEKGWAKFTDFQPFCCCCEQTECLFLVIDFASDFTSITGKQIQPPHTKGVCSLLDAAHFVSVLLSV</sequence>
<dbReference type="PANTHER" id="PTHR12634:SF15">
    <property type="entry name" value="SERINE_THREONINE-PROTEIN PHOSPHATASE 6 REGULATORY SUBUNIT 2"/>
    <property type="match status" value="1"/>
</dbReference>
<dbReference type="Pfam" id="PF04499">
    <property type="entry name" value="SAPS"/>
    <property type="match status" value="2"/>
</dbReference>
<dbReference type="Ensembl" id="ENSONIT00000092204.1">
    <property type="protein sequence ID" value="ENSONIP00000038137.1"/>
    <property type="gene ID" value="ENSONIG00000015009.2"/>
</dbReference>
<dbReference type="InterPro" id="IPR007587">
    <property type="entry name" value="SAPS"/>
</dbReference>
<gene>
    <name evidence="3" type="primary">PPP6R2</name>
    <name evidence="3" type="synonym">ppp6r2b</name>
</gene>
<dbReference type="GeneTree" id="ENSGT00390000009899"/>
<dbReference type="GO" id="GO:0005634">
    <property type="term" value="C:nucleus"/>
    <property type="evidence" value="ECO:0007669"/>
    <property type="project" value="TreeGrafter"/>
</dbReference>
<evidence type="ECO:0000313" key="3">
    <source>
        <dbReference type="Ensembl" id="ENSONIP00000038137.1"/>
    </source>
</evidence>
<accession>A0A669BRJ0</accession>